<evidence type="ECO:0000256" key="1">
    <source>
        <dbReference type="SAM" id="MobiDB-lite"/>
    </source>
</evidence>
<proteinExistence type="predicted"/>
<feature type="compositionally biased region" description="Low complexity" evidence="1">
    <location>
        <begin position="40"/>
        <end position="67"/>
    </location>
</feature>
<feature type="region of interest" description="Disordered" evidence="1">
    <location>
        <begin position="21"/>
        <end position="67"/>
    </location>
</feature>
<dbReference type="EMBL" id="VSRR010008827">
    <property type="protein sequence ID" value="MPC49362.1"/>
    <property type="molecule type" value="Genomic_DNA"/>
</dbReference>
<sequence>MAVYGNPDWPRNVHISLRCEAQGSDRPGAEATDDAAPRPTHTTDASTTTTNTNINNSSNNNNNRVRE</sequence>
<name>A0A5B7FS69_PORTR</name>
<accession>A0A5B7FS69</accession>
<reference evidence="2 3" key="1">
    <citation type="submission" date="2019-05" db="EMBL/GenBank/DDBJ databases">
        <title>Another draft genome of Portunus trituberculatus and its Hox gene families provides insights of decapod evolution.</title>
        <authorList>
            <person name="Jeong J.-H."/>
            <person name="Song I."/>
            <person name="Kim S."/>
            <person name="Choi T."/>
            <person name="Kim D."/>
            <person name="Ryu S."/>
            <person name="Kim W."/>
        </authorList>
    </citation>
    <scope>NUCLEOTIDE SEQUENCE [LARGE SCALE GENOMIC DNA]</scope>
    <source>
        <tissue evidence="2">Muscle</tissue>
    </source>
</reference>
<comment type="caution">
    <text evidence="2">The sequence shown here is derived from an EMBL/GenBank/DDBJ whole genome shotgun (WGS) entry which is preliminary data.</text>
</comment>
<dbReference type="Proteomes" id="UP000324222">
    <property type="component" value="Unassembled WGS sequence"/>
</dbReference>
<keyword evidence="3" id="KW-1185">Reference proteome</keyword>
<organism evidence="2 3">
    <name type="scientific">Portunus trituberculatus</name>
    <name type="common">Swimming crab</name>
    <name type="synonym">Neptunus trituberculatus</name>
    <dbReference type="NCBI Taxonomy" id="210409"/>
    <lineage>
        <taxon>Eukaryota</taxon>
        <taxon>Metazoa</taxon>
        <taxon>Ecdysozoa</taxon>
        <taxon>Arthropoda</taxon>
        <taxon>Crustacea</taxon>
        <taxon>Multicrustacea</taxon>
        <taxon>Malacostraca</taxon>
        <taxon>Eumalacostraca</taxon>
        <taxon>Eucarida</taxon>
        <taxon>Decapoda</taxon>
        <taxon>Pleocyemata</taxon>
        <taxon>Brachyura</taxon>
        <taxon>Eubrachyura</taxon>
        <taxon>Portunoidea</taxon>
        <taxon>Portunidae</taxon>
        <taxon>Portuninae</taxon>
        <taxon>Portunus</taxon>
    </lineage>
</organism>
<gene>
    <name evidence="2" type="ORF">E2C01_043161</name>
</gene>
<evidence type="ECO:0000313" key="2">
    <source>
        <dbReference type="EMBL" id="MPC49362.1"/>
    </source>
</evidence>
<evidence type="ECO:0000313" key="3">
    <source>
        <dbReference type="Proteomes" id="UP000324222"/>
    </source>
</evidence>
<protein>
    <submittedName>
        <fullName evidence="2">Uncharacterized protein</fullName>
    </submittedName>
</protein>
<dbReference type="AlphaFoldDB" id="A0A5B7FS69"/>